<evidence type="ECO:0000256" key="2">
    <source>
        <dbReference type="ARBA" id="ARBA00022730"/>
    </source>
</evidence>
<dbReference type="PANTHER" id="PTHR12899:SF3">
    <property type="entry name" value="LARGE RIBOSOMAL SUBUNIT PROTEIN UL18M"/>
    <property type="match status" value="1"/>
</dbReference>
<comment type="similarity">
    <text evidence="1 8">Belongs to the universal ribosomal protein uL18 family.</text>
</comment>
<reference evidence="10" key="1">
    <citation type="submission" date="2021-04" db="EMBL/GenBank/DDBJ databases">
        <title>A novel Synergistetes isolate from a pyrite-forming mixed culture.</title>
        <authorList>
            <person name="Bunk B."/>
            <person name="Sproer C."/>
            <person name="Spring S."/>
            <person name="Pester M."/>
        </authorList>
    </citation>
    <scope>NUCLEOTIDE SEQUENCE [LARGE SCALE GENOMIC DNA]</scope>
    <source>
        <strain evidence="10">J.5.4.2-T.3.5.2</strain>
    </source>
</reference>
<proteinExistence type="inferred from homology"/>
<dbReference type="SUPFAM" id="SSF53137">
    <property type="entry name" value="Translational machinery components"/>
    <property type="match status" value="1"/>
</dbReference>
<keyword evidence="3 8" id="KW-0694">RNA-binding</keyword>
<evidence type="ECO:0000256" key="8">
    <source>
        <dbReference type="HAMAP-Rule" id="MF_01337"/>
    </source>
</evidence>
<keyword evidence="2 8" id="KW-0699">rRNA-binding</keyword>
<evidence type="ECO:0000256" key="3">
    <source>
        <dbReference type="ARBA" id="ARBA00022884"/>
    </source>
</evidence>
<evidence type="ECO:0000313" key="9">
    <source>
        <dbReference type="EMBL" id="QTX31512.1"/>
    </source>
</evidence>
<evidence type="ECO:0000313" key="10">
    <source>
        <dbReference type="Proteomes" id="UP000671879"/>
    </source>
</evidence>
<gene>
    <name evidence="8" type="primary">rplR</name>
    <name evidence="9" type="ORF">KAR29_09045</name>
</gene>
<evidence type="ECO:0000256" key="7">
    <source>
        <dbReference type="ARBA" id="ARBA00053375"/>
    </source>
</evidence>
<dbReference type="Gene3D" id="3.30.420.100">
    <property type="match status" value="1"/>
</dbReference>
<evidence type="ECO:0000256" key="6">
    <source>
        <dbReference type="ARBA" id="ARBA00035197"/>
    </source>
</evidence>
<comment type="subunit">
    <text evidence="8">Part of the 50S ribosomal subunit; part of the 5S rRNA/L5/L18/L25 subcomplex. Contacts the 5S and 23S rRNAs.</text>
</comment>
<dbReference type="InterPro" id="IPR005484">
    <property type="entry name" value="Ribosomal_uL18_bac/plant/anim"/>
</dbReference>
<accession>A0A9Q7EYR5</accession>
<dbReference type="HAMAP" id="MF_01337_B">
    <property type="entry name" value="Ribosomal_uL18_B"/>
    <property type="match status" value="1"/>
</dbReference>
<dbReference type="EMBL" id="CP072943">
    <property type="protein sequence ID" value="QTX31512.1"/>
    <property type="molecule type" value="Genomic_DNA"/>
</dbReference>
<dbReference type="RefSeq" id="WP_274372678.1">
    <property type="nucleotide sequence ID" value="NZ_CP072943.1"/>
</dbReference>
<dbReference type="NCBIfam" id="TIGR00060">
    <property type="entry name" value="L18_bact"/>
    <property type="match status" value="1"/>
</dbReference>
<dbReference type="GO" id="GO:0003735">
    <property type="term" value="F:structural constituent of ribosome"/>
    <property type="evidence" value="ECO:0007669"/>
    <property type="project" value="InterPro"/>
</dbReference>
<evidence type="ECO:0000256" key="4">
    <source>
        <dbReference type="ARBA" id="ARBA00022980"/>
    </source>
</evidence>
<sequence>MKARSRNDMRLIRHRRLRRHLSGTAERPRLSVFRSLQHIYAQVIDDERGFTLVAASTMDRELKGTLEGTGDVEAAMVVGKLVAERATAKGIKKVVFDRGGHMFHGRVKALAEAAREAGLEF</sequence>
<dbReference type="GO" id="GO:0006412">
    <property type="term" value="P:translation"/>
    <property type="evidence" value="ECO:0007669"/>
    <property type="project" value="UniProtKB-UniRule"/>
</dbReference>
<name>A0A9Q7EYR5_9BACT</name>
<evidence type="ECO:0000256" key="1">
    <source>
        <dbReference type="ARBA" id="ARBA00007116"/>
    </source>
</evidence>
<evidence type="ECO:0000256" key="5">
    <source>
        <dbReference type="ARBA" id="ARBA00023274"/>
    </source>
</evidence>
<dbReference type="Pfam" id="PF00861">
    <property type="entry name" value="Ribosomal_L18p"/>
    <property type="match status" value="1"/>
</dbReference>
<dbReference type="CDD" id="cd00432">
    <property type="entry name" value="Ribosomal_L18_L5e"/>
    <property type="match status" value="1"/>
</dbReference>
<keyword evidence="5 8" id="KW-0687">Ribonucleoprotein</keyword>
<dbReference type="AlphaFoldDB" id="A0A9Q7EYR5"/>
<dbReference type="FunFam" id="3.30.420.100:FF:000001">
    <property type="entry name" value="50S ribosomal protein L18"/>
    <property type="match status" value="1"/>
</dbReference>
<dbReference type="PANTHER" id="PTHR12899">
    <property type="entry name" value="39S RIBOSOMAL PROTEIN L18, MITOCHONDRIAL"/>
    <property type="match status" value="1"/>
</dbReference>
<dbReference type="InterPro" id="IPR004389">
    <property type="entry name" value="Ribosomal_uL18_bac-type"/>
</dbReference>
<dbReference type="GO" id="GO:0008097">
    <property type="term" value="F:5S rRNA binding"/>
    <property type="evidence" value="ECO:0007669"/>
    <property type="project" value="TreeGrafter"/>
</dbReference>
<dbReference type="GO" id="GO:0022625">
    <property type="term" value="C:cytosolic large ribosomal subunit"/>
    <property type="evidence" value="ECO:0007669"/>
    <property type="project" value="TreeGrafter"/>
</dbReference>
<dbReference type="KEGG" id="aram:KAR29_09045"/>
<keyword evidence="10" id="KW-1185">Reference proteome</keyword>
<dbReference type="Proteomes" id="UP000671879">
    <property type="component" value="Chromosome"/>
</dbReference>
<protein>
    <recommendedName>
        <fullName evidence="6 8">Large ribosomal subunit protein uL18</fullName>
    </recommendedName>
</protein>
<organism evidence="9 10">
    <name type="scientific">Aminithiophilus ramosus</name>
    <dbReference type="NCBI Taxonomy" id="3029084"/>
    <lineage>
        <taxon>Bacteria</taxon>
        <taxon>Thermotogati</taxon>
        <taxon>Synergistota</taxon>
        <taxon>Synergistia</taxon>
        <taxon>Synergistales</taxon>
        <taxon>Aminithiophilaceae</taxon>
        <taxon>Aminithiophilus</taxon>
    </lineage>
</organism>
<comment type="function">
    <text evidence="7 8">This is one of the proteins that bind and probably mediate the attachment of the 5S RNA into the large ribosomal subunit, where it forms part of the central protuberance.</text>
</comment>
<keyword evidence="4 8" id="KW-0689">Ribosomal protein</keyword>
<dbReference type="InterPro" id="IPR057268">
    <property type="entry name" value="Ribosomal_L18"/>
</dbReference>